<dbReference type="NCBIfam" id="TIGR03373">
    <property type="entry name" value="VI_minor_4"/>
    <property type="match status" value="1"/>
</dbReference>
<protein>
    <submittedName>
        <fullName evidence="1">Type VI secretion system-associated protein TagF</fullName>
    </submittedName>
</protein>
<dbReference type="InterPro" id="IPR038225">
    <property type="entry name" value="TagF_sf"/>
</dbReference>
<dbReference type="Gene3D" id="3.40.1730.10">
    <property type="entry name" value="pa0076 domain"/>
    <property type="match status" value="1"/>
</dbReference>
<dbReference type="Proteomes" id="UP000708298">
    <property type="component" value="Unassembled WGS sequence"/>
</dbReference>
<reference evidence="1" key="2">
    <citation type="submission" date="2021-01" db="EMBL/GenBank/DDBJ databases">
        <authorList>
            <person name="Mieszkin S."/>
            <person name="Pouder E."/>
            <person name="Alain K."/>
        </authorList>
    </citation>
    <scope>NUCLEOTIDE SEQUENCE</scope>
    <source>
        <strain evidence="1">HW T2.11</strain>
    </source>
</reference>
<accession>A0A964E0B8</accession>
<evidence type="ECO:0000313" key="2">
    <source>
        <dbReference type="Proteomes" id="UP000708298"/>
    </source>
</evidence>
<proteinExistence type="predicted"/>
<dbReference type="Pfam" id="PF09867">
    <property type="entry name" value="TagF_N"/>
    <property type="match status" value="1"/>
</dbReference>
<organism evidence="1 2">
    <name type="scientific">Acidisoma silvae</name>
    <dbReference type="NCBI Taxonomy" id="2802396"/>
    <lineage>
        <taxon>Bacteria</taxon>
        <taxon>Pseudomonadati</taxon>
        <taxon>Pseudomonadota</taxon>
        <taxon>Alphaproteobacteria</taxon>
        <taxon>Acetobacterales</taxon>
        <taxon>Acidocellaceae</taxon>
        <taxon>Acidisoma</taxon>
    </lineage>
</organism>
<dbReference type="InterPro" id="IPR017748">
    <property type="entry name" value="TagF"/>
</dbReference>
<comment type="caution">
    <text evidence="1">The sequence shown here is derived from an EMBL/GenBank/DDBJ whole genome shotgun (WGS) entry which is preliminary data.</text>
</comment>
<dbReference type="RefSeq" id="WP_227322650.1">
    <property type="nucleotide sequence ID" value="NZ_JAESVB010000009.1"/>
</dbReference>
<reference evidence="1" key="1">
    <citation type="journal article" date="2021" name="Microorganisms">
        <title>Acidisoma silvae sp. nov. and Acidisomacellulosilytica sp. nov., Two Acidophilic Bacteria Isolated from Decaying Wood, Hydrolyzing Cellulose and Producing Poly-3-hydroxybutyrate.</title>
        <authorList>
            <person name="Mieszkin S."/>
            <person name="Pouder E."/>
            <person name="Uroz S."/>
            <person name="Simon-Colin C."/>
            <person name="Alain K."/>
        </authorList>
    </citation>
    <scope>NUCLEOTIDE SEQUENCE</scope>
    <source>
        <strain evidence="1">HW T2.11</strain>
    </source>
</reference>
<dbReference type="AlphaFoldDB" id="A0A964E0B8"/>
<dbReference type="PIRSF" id="PIRSF029287">
    <property type="entry name" value="UCP029287"/>
    <property type="match status" value="1"/>
</dbReference>
<name>A0A964E0B8_9PROT</name>
<dbReference type="EMBL" id="JAESVB010000009">
    <property type="protein sequence ID" value="MCB8876992.1"/>
    <property type="molecule type" value="Genomic_DNA"/>
</dbReference>
<sequence length="193" mass="20907">MERIAPLAAAGAVFPGFFGKLPSRGDFITRGLSPVTVTALDSWVSRSLVAGRTELAEAWSITWPAAPVWHFNLPAKQCGPLALRGLLLPSMDRIGRHFALIAAAEIPAVWNGRDDGLAEGAFHAALESDCRRALMNDATPDMLFAWLCRLPAPEIAAPEIGQWWTAGGDHIATTAFECETLPDTAQFIRMVRD</sequence>
<keyword evidence="2" id="KW-1185">Reference proteome</keyword>
<evidence type="ECO:0000313" key="1">
    <source>
        <dbReference type="EMBL" id="MCB8876992.1"/>
    </source>
</evidence>
<gene>
    <name evidence="1" type="primary">tagF</name>
    <name evidence="1" type="ORF">ASILVAE211_17490</name>
</gene>